<dbReference type="InterPro" id="IPR000644">
    <property type="entry name" value="CBS_dom"/>
</dbReference>
<dbReference type="Pfam" id="PF00571">
    <property type="entry name" value="CBS"/>
    <property type="match status" value="1"/>
</dbReference>
<dbReference type="RefSeq" id="WP_062446433.1">
    <property type="nucleotide sequence ID" value="NZ_BMCJ01000003.1"/>
</dbReference>
<dbReference type="PROSITE" id="PS51371">
    <property type="entry name" value="CBS"/>
    <property type="match status" value="1"/>
</dbReference>
<organism evidence="3 4">
    <name type="scientific">Thalassobacillus devorans</name>
    <dbReference type="NCBI Taxonomy" id="279813"/>
    <lineage>
        <taxon>Bacteria</taxon>
        <taxon>Bacillati</taxon>
        <taxon>Bacillota</taxon>
        <taxon>Bacilli</taxon>
        <taxon>Bacillales</taxon>
        <taxon>Bacillaceae</taxon>
        <taxon>Thalassobacillus</taxon>
    </lineage>
</organism>
<dbReference type="CDD" id="cd02205">
    <property type="entry name" value="CBS_pair_SF"/>
    <property type="match status" value="1"/>
</dbReference>
<gene>
    <name evidence="3" type="ORF">GCM10007216_17180</name>
</gene>
<accession>A0ABQ1P5C5</accession>
<dbReference type="Gene3D" id="3.10.580.10">
    <property type="entry name" value="CBS-domain"/>
    <property type="match status" value="1"/>
</dbReference>
<comment type="caution">
    <text evidence="3">The sequence shown here is derived from an EMBL/GenBank/DDBJ whole genome shotgun (WGS) entry which is preliminary data.</text>
</comment>
<dbReference type="InterPro" id="IPR046342">
    <property type="entry name" value="CBS_dom_sf"/>
</dbReference>
<reference evidence="4" key="1">
    <citation type="journal article" date="2019" name="Int. J. Syst. Evol. Microbiol.">
        <title>The Global Catalogue of Microorganisms (GCM) 10K type strain sequencing project: providing services to taxonomists for standard genome sequencing and annotation.</title>
        <authorList>
            <consortium name="The Broad Institute Genomics Platform"/>
            <consortium name="The Broad Institute Genome Sequencing Center for Infectious Disease"/>
            <person name="Wu L."/>
            <person name="Ma J."/>
        </authorList>
    </citation>
    <scope>NUCLEOTIDE SEQUENCE [LARGE SCALE GENOMIC DNA]</scope>
    <source>
        <strain evidence="4">CCM 7282</strain>
    </source>
</reference>
<keyword evidence="1" id="KW-0129">CBS domain</keyword>
<evidence type="ECO:0000259" key="2">
    <source>
        <dbReference type="PROSITE" id="PS51371"/>
    </source>
</evidence>
<keyword evidence="4" id="KW-1185">Reference proteome</keyword>
<evidence type="ECO:0000313" key="4">
    <source>
        <dbReference type="Proteomes" id="UP000619534"/>
    </source>
</evidence>
<evidence type="ECO:0000313" key="3">
    <source>
        <dbReference type="EMBL" id="GGC87078.1"/>
    </source>
</evidence>
<feature type="domain" description="CBS" evidence="2">
    <location>
        <begin position="7"/>
        <end position="64"/>
    </location>
</feature>
<sequence>MFVKSIMKLPHECKCAQKHDSLKSVIAILEEHDIQAVPVLDETTFVGMLSKETIYKGFFESGQIRDRYLEKTLAGDLVEKKDLYIKEVEVFERTLPVFAGFPVIAVVDSSKKFLGLVTRADVLEQFESAFGVKRKGIRIAFTSEESAGRIERLGDILKQYHENVISLATFDETDKLARRIVLKVDPNDNIEKFTEKLEKTGFRVLDIKEV</sequence>
<name>A0ABQ1P5C5_9BACI</name>
<dbReference type="SUPFAM" id="SSF54631">
    <property type="entry name" value="CBS-domain pair"/>
    <property type="match status" value="1"/>
</dbReference>
<proteinExistence type="predicted"/>
<protein>
    <recommendedName>
        <fullName evidence="2">CBS domain-containing protein</fullName>
    </recommendedName>
</protein>
<dbReference type="Proteomes" id="UP000619534">
    <property type="component" value="Unassembled WGS sequence"/>
</dbReference>
<dbReference type="EMBL" id="BMCJ01000003">
    <property type="protein sequence ID" value="GGC87078.1"/>
    <property type="molecule type" value="Genomic_DNA"/>
</dbReference>
<evidence type="ECO:0000256" key="1">
    <source>
        <dbReference type="PROSITE-ProRule" id="PRU00703"/>
    </source>
</evidence>